<dbReference type="Proteomes" id="UP000292209">
    <property type="component" value="Unassembled WGS sequence"/>
</dbReference>
<sequence length="172" mass="19598">MITEIISKSISWTHILSATASLFLGAWVLFIQKGGIRHRQLGKLYFLAMLINNLSALLIYNAFGRWFFPHMLALVTIAVLIPGFLITYKKQYKHWLKVHIICMVLSYYFLVGGAINETFLHVKALRPLIIGGDPVVGISHFIAQLIFLGLITYFLIKFRRLGKYPESSKLAN</sequence>
<evidence type="ECO:0000256" key="1">
    <source>
        <dbReference type="SAM" id="Phobius"/>
    </source>
</evidence>
<keyword evidence="1" id="KW-0812">Transmembrane</keyword>
<keyword evidence="3" id="KW-1185">Reference proteome</keyword>
<feature type="transmembrane region" description="Helical" evidence="1">
    <location>
        <begin position="44"/>
        <end position="63"/>
    </location>
</feature>
<dbReference type="OrthoDB" id="6385003at2"/>
<feature type="transmembrane region" description="Helical" evidence="1">
    <location>
        <begin position="95"/>
        <end position="115"/>
    </location>
</feature>
<evidence type="ECO:0000313" key="2">
    <source>
        <dbReference type="EMBL" id="RZS95843.1"/>
    </source>
</evidence>
<protein>
    <submittedName>
        <fullName evidence="2">Putative membrane protein DUF2306</fullName>
    </submittedName>
</protein>
<dbReference type="InterPro" id="IPR018750">
    <property type="entry name" value="DUF2306_membrane"/>
</dbReference>
<organism evidence="2 3">
    <name type="scientific">Cecembia calidifontis</name>
    <dbReference type="NCBI Taxonomy" id="1187080"/>
    <lineage>
        <taxon>Bacteria</taxon>
        <taxon>Pseudomonadati</taxon>
        <taxon>Bacteroidota</taxon>
        <taxon>Cytophagia</taxon>
        <taxon>Cytophagales</taxon>
        <taxon>Cyclobacteriaceae</taxon>
        <taxon>Cecembia</taxon>
    </lineage>
</organism>
<name>A0A4Q7P6W3_9BACT</name>
<feature type="transmembrane region" description="Helical" evidence="1">
    <location>
        <begin position="12"/>
        <end position="32"/>
    </location>
</feature>
<dbReference type="Pfam" id="PF10067">
    <property type="entry name" value="DUF2306"/>
    <property type="match status" value="1"/>
</dbReference>
<gene>
    <name evidence="2" type="ORF">BC751_1391</name>
</gene>
<keyword evidence="1" id="KW-1133">Transmembrane helix</keyword>
<comment type="caution">
    <text evidence="2">The sequence shown here is derived from an EMBL/GenBank/DDBJ whole genome shotgun (WGS) entry which is preliminary data.</text>
</comment>
<dbReference type="RefSeq" id="WP_130274882.1">
    <property type="nucleotide sequence ID" value="NZ_SGXG01000001.1"/>
</dbReference>
<proteinExistence type="predicted"/>
<dbReference type="EMBL" id="SGXG01000001">
    <property type="protein sequence ID" value="RZS95843.1"/>
    <property type="molecule type" value="Genomic_DNA"/>
</dbReference>
<feature type="transmembrane region" description="Helical" evidence="1">
    <location>
        <begin position="135"/>
        <end position="156"/>
    </location>
</feature>
<reference evidence="2 3" key="1">
    <citation type="submission" date="2019-02" db="EMBL/GenBank/DDBJ databases">
        <title>Genomic Encyclopedia of Archaeal and Bacterial Type Strains, Phase II (KMG-II): from individual species to whole genera.</title>
        <authorList>
            <person name="Goeker M."/>
        </authorList>
    </citation>
    <scope>NUCLEOTIDE SEQUENCE [LARGE SCALE GENOMIC DNA]</scope>
    <source>
        <strain evidence="2 3">DSM 21411</strain>
    </source>
</reference>
<accession>A0A4Q7P6W3</accession>
<feature type="transmembrane region" description="Helical" evidence="1">
    <location>
        <begin position="69"/>
        <end position="88"/>
    </location>
</feature>
<dbReference type="AlphaFoldDB" id="A0A4Q7P6W3"/>
<evidence type="ECO:0000313" key="3">
    <source>
        <dbReference type="Proteomes" id="UP000292209"/>
    </source>
</evidence>
<keyword evidence="1" id="KW-0472">Membrane</keyword>